<gene>
    <name evidence="1" type="ORF">OXPF_07630</name>
</gene>
<protein>
    <submittedName>
        <fullName evidence="1">Uncharacterized protein</fullName>
    </submittedName>
</protein>
<sequence>MPDKKNFSVDYTKMCEKNYLLKFNKMHKGRMELSEGDYFLRDGIVLLSKTRQLLGPSETTAWLPTMEELLDILGLANISELAKLIQKYLTNRKKCFEEIDEKDDKAMLLAIYMHLKFKKIWRGNQWLDVEL</sequence>
<dbReference type="EMBL" id="LKET01000021">
    <property type="protein sequence ID" value="KPU45530.1"/>
    <property type="molecule type" value="Genomic_DNA"/>
</dbReference>
<organism evidence="1 2">
    <name type="scientific">Oxobacter pfennigii</name>
    <dbReference type="NCBI Taxonomy" id="36849"/>
    <lineage>
        <taxon>Bacteria</taxon>
        <taxon>Bacillati</taxon>
        <taxon>Bacillota</taxon>
        <taxon>Clostridia</taxon>
        <taxon>Eubacteriales</taxon>
        <taxon>Clostridiaceae</taxon>
        <taxon>Oxobacter</taxon>
    </lineage>
</organism>
<name>A0A0P8WSF6_9CLOT</name>
<keyword evidence="2" id="KW-1185">Reference proteome</keyword>
<dbReference type="Proteomes" id="UP000050326">
    <property type="component" value="Unassembled WGS sequence"/>
</dbReference>
<proteinExistence type="predicted"/>
<evidence type="ECO:0000313" key="1">
    <source>
        <dbReference type="EMBL" id="KPU45530.1"/>
    </source>
</evidence>
<dbReference type="AlphaFoldDB" id="A0A0P8WSF6"/>
<dbReference type="RefSeq" id="WP_152967688.1">
    <property type="nucleotide sequence ID" value="NZ_LKET01000021.1"/>
</dbReference>
<reference evidence="1 2" key="1">
    <citation type="submission" date="2015-09" db="EMBL/GenBank/DDBJ databases">
        <title>Genome sequence of Oxobacter pfennigii DSM 3222.</title>
        <authorList>
            <person name="Poehlein A."/>
            <person name="Bengelsdorf F.R."/>
            <person name="Schiel-Bengelsdorf B."/>
            <person name="Duerre P."/>
            <person name="Daniel R."/>
        </authorList>
    </citation>
    <scope>NUCLEOTIDE SEQUENCE [LARGE SCALE GENOMIC DNA]</scope>
    <source>
        <strain evidence="1 2">DSM 3222</strain>
    </source>
</reference>
<comment type="caution">
    <text evidence="1">The sequence shown here is derived from an EMBL/GenBank/DDBJ whole genome shotgun (WGS) entry which is preliminary data.</text>
</comment>
<accession>A0A0P8WSF6</accession>
<evidence type="ECO:0000313" key="2">
    <source>
        <dbReference type="Proteomes" id="UP000050326"/>
    </source>
</evidence>
<dbReference type="STRING" id="36849.OXPF_07630"/>